<proteinExistence type="predicted"/>
<name>A0ABW2U7G5_9BACT</name>
<evidence type="ECO:0000313" key="1">
    <source>
        <dbReference type="EMBL" id="MFC7668821.1"/>
    </source>
</evidence>
<dbReference type="RefSeq" id="WP_380204359.1">
    <property type="nucleotide sequence ID" value="NZ_JBHTEK010000001.1"/>
</dbReference>
<reference evidence="2" key="1">
    <citation type="journal article" date="2019" name="Int. J. Syst. Evol. Microbiol.">
        <title>The Global Catalogue of Microorganisms (GCM) 10K type strain sequencing project: providing services to taxonomists for standard genome sequencing and annotation.</title>
        <authorList>
            <consortium name="The Broad Institute Genomics Platform"/>
            <consortium name="The Broad Institute Genome Sequencing Center for Infectious Disease"/>
            <person name="Wu L."/>
            <person name="Ma J."/>
        </authorList>
    </citation>
    <scope>NUCLEOTIDE SEQUENCE [LARGE SCALE GENOMIC DNA]</scope>
    <source>
        <strain evidence="2">JCM 19635</strain>
    </source>
</reference>
<dbReference type="EMBL" id="JBHTEK010000001">
    <property type="protein sequence ID" value="MFC7668821.1"/>
    <property type="molecule type" value="Genomic_DNA"/>
</dbReference>
<evidence type="ECO:0000313" key="2">
    <source>
        <dbReference type="Proteomes" id="UP001596513"/>
    </source>
</evidence>
<organism evidence="1 2">
    <name type="scientific">Hymenobacter humi</name>
    <dbReference type="NCBI Taxonomy" id="1411620"/>
    <lineage>
        <taxon>Bacteria</taxon>
        <taxon>Pseudomonadati</taxon>
        <taxon>Bacteroidota</taxon>
        <taxon>Cytophagia</taxon>
        <taxon>Cytophagales</taxon>
        <taxon>Hymenobacteraceae</taxon>
        <taxon>Hymenobacter</taxon>
    </lineage>
</organism>
<sequence>MKQFSTLLATETERQQLVEGVLRSNRSKATEPSHVEAMLLEWFVMGELTLDQTLTFLEAASEQ</sequence>
<gene>
    <name evidence="1" type="ORF">ACFQT0_16690</name>
</gene>
<dbReference type="Proteomes" id="UP001596513">
    <property type="component" value="Unassembled WGS sequence"/>
</dbReference>
<evidence type="ECO:0008006" key="3">
    <source>
        <dbReference type="Google" id="ProtNLM"/>
    </source>
</evidence>
<accession>A0ABW2U7G5</accession>
<protein>
    <recommendedName>
        <fullName evidence="3">Antitoxin VbhA domain-containing protein</fullName>
    </recommendedName>
</protein>
<comment type="caution">
    <text evidence="1">The sequence shown here is derived from an EMBL/GenBank/DDBJ whole genome shotgun (WGS) entry which is preliminary data.</text>
</comment>
<keyword evidence="2" id="KW-1185">Reference proteome</keyword>